<evidence type="ECO:0000256" key="1">
    <source>
        <dbReference type="SAM" id="MobiDB-lite"/>
    </source>
</evidence>
<dbReference type="RefSeq" id="WP_136080776.1">
    <property type="nucleotide sequence ID" value="NZ_CAAHFG010000002.1"/>
</dbReference>
<gene>
    <name evidence="3" type="ORF">PDESU_03770</name>
</gene>
<keyword evidence="2" id="KW-0732">Signal</keyword>
<evidence type="ECO:0000256" key="2">
    <source>
        <dbReference type="SAM" id="SignalP"/>
    </source>
</evidence>
<dbReference type="EMBL" id="CAAHFG010000002">
    <property type="protein sequence ID" value="VGO15188.1"/>
    <property type="molecule type" value="Genomic_DNA"/>
</dbReference>
<accession>A0A6C2U545</accession>
<protein>
    <recommendedName>
        <fullName evidence="5">Outer membrane protein beta-barrel domain-containing protein</fullName>
    </recommendedName>
</protein>
<feature type="region of interest" description="Disordered" evidence="1">
    <location>
        <begin position="23"/>
        <end position="51"/>
    </location>
</feature>
<dbReference type="SUPFAM" id="SSF56935">
    <property type="entry name" value="Porins"/>
    <property type="match status" value="1"/>
</dbReference>
<organism evidence="3 4">
    <name type="scientific">Pontiella desulfatans</name>
    <dbReference type="NCBI Taxonomy" id="2750659"/>
    <lineage>
        <taxon>Bacteria</taxon>
        <taxon>Pseudomonadati</taxon>
        <taxon>Kiritimatiellota</taxon>
        <taxon>Kiritimatiellia</taxon>
        <taxon>Kiritimatiellales</taxon>
        <taxon>Pontiellaceae</taxon>
        <taxon>Pontiella</taxon>
    </lineage>
</organism>
<feature type="signal peptide" evidence="2">
    <location>
        <begin position="1"/>
        <end position="21"/>
    </location>
</feature>
<evidence type="ECO:0008006" key="5">
    <source>
        <dbReference type="Google" id="ProtNLM"/>
    </source>
</evidence>
<evidence type="ECO:0000313" key="3">
    <source>
        <dbReference type="EMBL" id="VGO15188.1"/>
    </source>
</evidence>
<dbReference type="Proteomes" id="UP000366872">
    <property type="component" value="Unassembled WGS sequence"/>
</dbReference>
<dbReference type="Gene3D" id="2.40.160.20">
    <property type="match status" value="1"/>
</dbReference>
<sequence>MKQIGRVLLGLFMAGGLHVFAGDTDDSSDTDGENRPPVREETDAANKKPLATKPQSSIRDNLFFGGYINLSIGSYTVIGIEPMLGYRLTPKLSTGIKVRYDYIKDDRYATSHTTSNYGGSIFARHQINPKFYVQLEPATYNYELFYTDGSSEREWVPFLFAGGGYIQPLSERSWLNAQILFDVLQSDKSPYDDWEPFFSIGVGAGF</sequence>
<keyword evidence="4" id="KW-1185">Reference proteome</keyword>
<name>A0A6C2U545_PONDE</name>
<proteinExistence type="predicted"/>
<feature type="chain" id="PRO_5025648842" description="Outer membrane protein beta-barrel domain-containing protein" evidence="2">
    <location>
        <begin position="22"/>
        <end position="206"/>
    </location>
</feature>
<evidence type="ECO:0000313" key="4">
    <source>
        <dbReference type="Proteomes" id="UP000366872"/>
    </source>
</evidence>
<dbReference type="AlphaFoldDB" id="A0A6C2U545"/>
<feature type="compositionally biased region" description="Basic and acidic residues" evidence="1">
    <location>
        <begin position="32"/>
        <end position="46"/>
    </location>
</feature>
<reference evidence="3 4" key="1">
    <citation type="submission" date="2019-04" db="EMBL/GenBank/DDBJ databases">
        <authorList>
            <person name="Van Vliet M D."/>
        </authorList>
    </citation>
    <scope>NUCLEOTIDE SEQUENCE [LARGE SCALE GENOMIC DNA]</scope>
    <source>
        <strain evidence="3 4">F1</strain>
    </source>
</reference>